<accession>A0A7U9Q4Z2</accession>
<dbReference type="InterPro" id="IPR029058">
    <property type="entry name" value="AB_hydrolase_fold"/>
</dbReference>
<feature type="compositionally biased region" description="Low complexity" evidence="1">
    <location>
        <begin position="128"/>
        <end position="139"/>
    </location>
</feature>
<evidence type="ECO:0000313" key="2">
    <source>
        <dbReference type="EMBL" id="GCD39909.1"/>
    </source>
</evidence>
<feature type="region of interest" description="Disordered" evidence="1">
    <location>
        <begin position="128"/>
        <end position="158"/>
    </location>
</feature>
<dbReference type="RefSeq" id="WP_307721711.1">
    <property type="nucleotide sequence ID" value="NZ_BHZC01000001.1"/>
</dbReference>
<evidence type="ECO:0000313" key="3">
    <source>
        <dbReference type="Proteomes" id="UP000287830"/>
    </source>
</evidence>
<feature type="region of interest" description="Disordered" evidence="1">
    <location>
        <begin position="1"/>
        <end position="24"/>
    </location>
</feature>
<reference evidence="2 3" key="1">
    <citation type="submission" date="2018-11" db="EMBL/GenBank/DDBJ databases">
        <title>Whole genome sequence of Streptomyces chrestomyceticus NBRC 13444(T).</title>
        <authorList>
            <person name="Komaki H."/>
            <person name="Tamura T."/>
        </authorList>
    </citation>
    <scope>NUCLEOTIDE SEQUENCE [LARGE SCALE GENOMIC DNA]</scope>
    <source>
        <strain evidence="2 3">NBRC 13444</strain>
    </source>
</reference>
<proteinExistence type="predicted"/>
<dbReference type="Gene3D" id="3.40.50.1820">
    <property type="entry name" value="alpha/beta hydrolase"/>
    <property type="match status" value="1"/>
</dbReference>
<dbReference type="AlphaFoldDB" id="A0A7U9Q4Z2"/>
<dbReference type="SUPFAM" id="SSF53474">
    <property type="entry name" value="alpha/beta-Hydrolases"/>
    <property type="match status" value="1"/>
</dbReference>
<dbReference type="GeneID" id="95627178"/>
<comment type="caution">
    <text evidence="2">The sequence shown here is derived from an EMBL/GenBank/DDBJ whole genome shotgun (WGS) entry which is preliminary data.</text>
</comment>
<protein>
    <submittedName>
        <fullName evidence="2">Uncharacterized protein</fullName>
    </submittedName>
</protein>
<gene>
    <name evidence="2" type="ORF">OEIGOIKO_07766</name>
</gene>
<evidence type="ECO:0000256" key="1">
    <source>
        <dbReference type="SAM" id="MobiDB-lite"/>
    </source>
</evidence>
<organism evidence="2 3">
    <name type="scientific">Streptomyces chrestomyceticus JCM 4735</name>
    <dbReference type="NCBI Taxonomy" id="1306181"/>
    <lineage>
        <taxon>Bacteria</taxon>
        <taxon>Bacillati</taxon>
        <taxon>Actinomycetota</taxon>
        <taxon>Actinomycetes</taxon>
        <taxon>Kitasatosporales</taxon>
        <taxon>Streptomycetaceae</taxon>
        <taxon>Streptomyces</taxon>
    </lineage>
</organism>
<sequence>MHVRPTVGEAPPYRVERRRSGGPTLREFAVRRHRQLEPALLHPFDRLLHRPSVGQRAGQRGEGGGQGSGPALVLAHGAGAGVLGDYGLVLDDLARDRTVIGPHYPGASGTPEAGRPLRLDDLADQLAAAATAAGQPPAAWRTASPAPRSPNCPARATS</sequence>
<dbReference type="Proteomes" id="UP000287830">
    <property type="component" value="Unassembled WGS sequence"/>
</dbReference>
<name>A0A7U9Q4Z2_9ACTN</name>
<dbReference type="EMBL" id="BHZC01000001">
    <property type="protein sequence ID" value="GCD39909.1"/>
    <property type="molecule type" value="Genomic_DNA"/>
</dbReference>
<feature type="region of interest" description="Disordered" evidence="1">
    <location>
        <begin position="47"/>
        <end position="70"/>
    </location>
</feature>